<protein>
    <recommendedName>
        <fullName evidence="3">Transcription factor domain-containing protein</fullName>
    </recommendedName>
</protein>
<dbReference type="EMBL" id="JAGMWT010000009">
    <property type="protein sequence ID" value="KAH7122666.1"/>
    <property type="molecule type" value="Genomic_DNA"/>
</dbReference>
<dbReference type="InterPro" id="IPR021858">
    <property type="entry name" value="Fun_TF"/>
</dbReference>
<dbReference type="AlphaFoldDB" id="A0A9P9DQB1"/>
<dbReference type="Proteomes" id="UP000700596">
    <property type="component" value="Unassembled WGS sequence"/>
</dbReference>
<evidence type="ECO:0008006" key="3">
    <source>
        <dbReference type="Google" id="ProtNLM"/>
    </source>
</evidence>
<accession>A0A9P9DQB1</accession>
<keyword evidence="2" id="KW-1185">Reference proteome</keyword>
<comment type="caution">
    <text evidence="1">The sequence shown here is derived from an EMBL/GenBank/DDBJ whole genome shotgun (WGS) entry which is preliminary data.</text>
</comment>
<dbReference type="Pfam" id="PF11951">
    <property type="entry name" value="Fungal_trans_2"/>
    <property type="match status" value="1"/>
</dbReference>
<sequence length="517" mass="57930">MATFKFVNIKHPRDIKDRKQQRSIRSHALRTSFKKIASETIKNESNFIAVEADASEGKLIKRKIASSKSSIPKGPSAGLLDPFGTLPGSPERLRSLIRHESAQDAGEPVISIGNAGKFLFLGMDTVFAGALSDPALFHSLSLILALAANMNMPNTECLSHRGAILASLGERMKDPQRASQVSTLSAMLLLIGYEYRIDGSNASSIAMHIRAVDSILKMNRKNNTVVPNAIKRALFWQDLFSCLFAGTMRFFSHKDFPELRHDRSRSPVVLTKHEIPGFIIFNDYFPPDFTTVLEDLNALCAEVDYCYHIGEPPIAKIEIDNAQAWIESRLIDLLSNKPAVSAEDTIYEASILAAFLSTYKLSTVIWQGCFIPEYVAGRIVGLLSRLSNISHWDTESELLTWLLFIGGGLAVRADTRSYCAKLILGPFDQKIGHLHQSWESTKMVLRKFPWSKYIIEPRAFSFWAEVHSEASGFLPHPLRKKSLGHENSASIQIRQVELEKDGEFEGFDRWFVDEEGR</sequence>
<dbReference type="OrthoDB" id="2130169at2759"/>
<reference evidence="1" key="1">
    <citation type="journal article" date="2021" name="Nat. Commun.">
        <title>Genetic determinants of endophytism in the Arabidopsis root mycobiome.</title>
        <authorList>
            <person name="Mesny F."/>
            <person name="Miyauchi S."/>
            <person name="Thiergart T."/>
            <person name="Pickel B."/>
            <person name="Atanasova L."/>
            <person name="Karlsson M."/>
            <person name="Huettel B."/>
            <person name="Barry K.W."/>
            <person name="Haridas S."/>
            <person name="Chen C."/>
            <person name="Bauer D."/>
            <person name="Andreopoulos W."/>
            <person name="Pangilinan J."/>
            <person name="LaButti K."/>
            <person name="Riley R."/>
            <person name="Lipzen A."/>
            <person name="Clum A."/>
            <person name="Drula E."/>
            <person name="Henrissat B."/>
            <person name="Kohler A."/>
            <person name="Grigoriev I.V."/>
            <person name="Martin F.M."/>
            <person name="Hacquard S."/>
        </authorList>
    </citation>
    <scope>NUCLEOTIDE SEQUENCE</scope>
    <source>
        <strain evidence="1">MPI-CAGE-CH-0243</strain>
    </source>
</reference>
<gene>
    <name evidence="1" type="ORF">B0J11DRAFT_581359</name>
</gene>
<proteinExistence type="predicted"/>
<dbReference type="PANTHER" id="PTHR37540:SF5">
    <property type="entry name" value="TRANSCRIPTION FACTOR DOMAIN-CONTAINING PROTEIN"/>
    <property type="match status" value="1"/>
</dbReference>
<organism evidence="1 2">
    <name type="scientific">Dendryphion nanum</name>
    <dbReference type="NCBI Taxonomy" id="256645"/>
    <lineage>
        <taxon>Eukaryota</taxon>
        <taxon>Fungi</taxon>
        <taxon>Dikarya</taxon>
        <taxon>Ascomycota</taxon>
        <taxon>Pezizomycotina</taxon>
        <taxon>Dothideomycetes</taxon>
        <taxon>Pleosporomycetidae</taxon>
        <taxon>Pleosporales</taxon>
        <taxon>Torulaceae</taxon>
        <taxon>Dendryphion</taxon>
    </lineage>
</organism>
<evidence type="ECO:0000313" key="1">
    <source>
        <dbReference type="EMBL" id="KAH7122666.1"/>
    </source>
</evidence>
<name>A0A9P9DQB1_9PLEO</name>
<evidence type="ECO:0000313" key="2">
    <source>
        <dbReference type="Proteomes" id="UP000700596"/>
    </source>
</evidence>
<dbReference type="PANTHER" id="PTHR37540">
    <property type="entry name" value="TRANSCRIPTION FACTOR (ACR-2), PUTATIVE-RELATED-RELATED"/>
    <property type="match status" value="1"/>
</dbReference>